<dbReference type="VEuPathDB" id="FungiDB:H257_10226"/>
<dbReference type="InterPro" id="IPR035979">
    <property type="entry name" value="RBD_domain_sf"/>
</dbReference>
<feature type="region of interest" description="Disordered" evidence="3">
    <location>
        <begin position="90"/>
        <end position="135"/>
    </location>
</feature>
<dbReference type="EMBL" id="KI913140">
    <property type="protein sequence ID" value="ETV75374.1"/>
    <property type="molecule type" value="Genomic_DNA"/>
</dbReference>
<dbReference type="PROSITE" id="PS50102">
    <property type="entry name" value="RRM"/>
    <property type="match status" value="1"/>
</dbReference>
<evidence type="ECO:0000256" key="3">
    <source>
        <dbReference type="SAM" id="MobiDB-lite"/>
    </source>
</evidence>
<dbReference type="PANTHER" id="PTHR48037">
    <property type="entry name" value="ATPASE E1"/>
    <property type="match status" value="1"/>
</dbReference>
<dbReference type="GO" id="GO:0003723">
    <property type="term" value="F:RNA binding"/>
    <property type="evidence" value="ECO:0007669"/>
    <property type="project" value="UniProtKB-UniRule"/>
</dbReference>
<sequence>MSFVTKANHKRCLWVGGLDKTVTEDILRAAFVPFGPLKDVQIPMDFTGTNQQNKGFGFVEYDLEEDAKEALDNMDDSELYGKVLKVNIAKSQNNERTQGNRAVWDQNLDDEQPEDSSNQQPDVPANAAATKPPAA</sequence>
<feature type="compositionally biased region" description="Polar residues" evidence="3">
    <location>
        <begin position="90"/>
        <end position="100"/>
    </location>
</feature>
<dbReference type="InterPro" id="IPR034168">
    <property type="entry name" value="PPIE_RRM"/>
</dbReference>
<gene>
    <name evidence="5" type="ORF">H257_10226</name>
</gene>
<dbReference type="Gene3D" id="3.30.70.330">
    <property type="match status" value="1"/>
</dbReference>
<keyword evidence="1 2" id="KW-0694">RNA-binding</keyword>
<feature type="domain" description="RRM" evidence="4">
    <location>
        <begin position="11"/>
        <end position="91"/>
    </location>
</feature>
<dbReference type="RefSeq" id="XP_009835008.1">
    <property type="nucleotide sequence ID" value="XM_009836706.1"/>
</dbReference>
<feature type="compositionally biased region" description="Low complexity" evidence="3">
    <location>
        <begin position="124"/>
        <end position="135"/>
    </location>
</feature>
<dbReference type="Pfam" id="PF00076">
    <property type="entry name" value="RRM_1"/>
    <property type="match status" value="1"/>
</dbReference>
<evidence type="ECO:0000256" key="1">
    <source>
        <dbReference type="ARBA" id="ARBA00022884"/>
    </source>
</evidence>
<evidence type="ECO:0000256" key="2">
    <source>
        <dbReference type="PROSITE-ProRule" id="PRU00176"/>
    </source>
</evidence>
<dbReference type="AlphaFoldDB" id="W4G8J4"/>
<evidence type="ECO:0000313" key="5">
    <source>
        <dbReference type="EMBL" id="ETV75374.1"/>
    </source>
</evidence>
<dbReference type="STRING" id="112090.W4G8J4"/>
<dbReference type="SMART" id="SM00360">
    <property type="entry name" value="RRM"/>
    <property type="match status" value="1"/>
</dbReference>
<proteinExistence type="predicted"/>
<dbReference type="CDD" id="cd12347">
    <property type="entry name" value="RRM_PPIE"/>
    <property type="match status" value="1"/>
</dbReference>
<dbReference type="InterPro" id="IPR000504">
    <property type="entry name" value="RRM_dom"/>
</dbReference>
<organism evidence="5">
    <name type="scientific">Aphanomyces astaci</name>
    <name type="common">Crayfish plague agent</name>
    <dbReference type="NCBI Taxonomy" id="112090"/>
    <lineage>
        <taxon>Eukaryota</taxon>
        <taxon>Sar</taxon>
        <taxon>Stramenopiles</taxon>
        <taxon>Oomycota</taxon>
        <taxon>Saprolegniomycetes</taxon>
        <taxon>Saprolegniales</taxon>
        <taxon>Verrucalvaceae</taxon>
        <taxon>Aphanomyces</taxon>
    </lineage>
</organism>
<name>W4G8J4_APHAT</name>
<dbReference type="GeneID" id="20812222"/>
<protein>
    <recommendedName>
        <fullName evidence="4">RRM domain-containing protein</fullName>
    </recommendedName>
</protein>
<reference evidence="5" key="1">
    <citation type="submission" date="2013-12" db="EMBL/GenBank/DDBJ databases">
        <title>The Genome Sequence of Aphanomyces astaci APO3.</title>
        <authorList>
            <consortium name="The Broad Institute Genomics Platform"/>
            <person name="Russ C."/>
            <person name="Tyler B."/>
            <person name="van West P."/>
            <person name="Dieguez-Uribeondo J."/>
            <person name="Young S.K."/>
            <person name="Zeng Q."/>
            <person name="Gargeya S."/>
            <person name="Fitzgerald M."/>
            <person name="Abouelleil A."/>
            <person name="Alvarado L."/>
            <person name="Chapman S.B."/>
            <person name="Gainer-Dewar J."/>
            <person name="Goldberg J."/>
            <person name="Griggs A."/>
            <person name="Gujja S."/>
            <person name="Hansen M."/>
            <person name="Howarth C."/>
            <person name="Imamovic A."/>
            <person name="Ireland A."/>
            <person name="Larimer J."/>
            <person name="McCowan C."/>
            <person name="Murphy C."/>
            <person name="Pearson M."/>
            <person name="Poon T.W."/>
            <person name="Priest M."/>
            <person name="Roberts A."/>
            <person name="Saif S."/>
            <person name="Shea T."/>
            <person name="Sykes S."/>
            <person name="Wortman J."/>
            <person name="Nusbaum C."/>
            <person name="Birren B."/>
        </authorList>
    </citation>
    <scope>NUCLEOTIDE SEQUENCE [LARGE SCALE GENOMIC DNA]</scope>
    <source>
        <strain evidence="5">APO3</strain>
    </source>
</reference>
<dbReference type="PANTHER" id="PTHR48037:SF1">
    <property type="entry name" value="RRM DOMAIN-CONTAINING PROTEIN"/>
    <property type="match status" value="1"/>
</dbReference>
<dbReference type="InterPro" id="IPR012677">
    <property type="entry name" value="Nucleotide-bd_a/b_plait_sf"/>
</dbReference>
<accession>W4G8J4</accession>
<dbReference type="OrthoDB" id="193499at2759"/>
<dbReference type="SUPFAM" id="SSF54928">
    <property type="entry name" value="RNA-binding domain, RBD"/>
    <property type="match status" value="1"/>
</dbReference>
<evidence type="ECO:0000259" key="4">
    <source>
        <dbReference type="PROSITE" id="PS50102"/>
    </source>
</evidence>